<proteinExistence type="predicted"/>
<accession>A0A2L0ET14</accession>
<dbReference type="AlphaFoldDB" id="A0A2L0ET14"/>
<evidence type="ECO:0000256" key="1">
    <source>
        <dbReference type="SAM" id="MobiDB-lite"/>
    </source>
</evidence>
<dbReference type="GO" id="GO:0046559">
    <property type="term" value="F:alpha-glucuronidase activity"/>
    <property type="evidence" value="ECO:0007669"/>
    <property type="project" value="InterPro"/>
</dbReference>
<gene>
    <name evidence="2" type="ORF">SOCE26_038570</name>
</gene>
<protein>
    <submittedName>
        <fullName evidence="2">Uncharacterized protein</fullName>
    </submittedName>
</protein>
<reference evidence="2 3" key="1">
    <citation type="submission" date="2015-09" db="EMBL/GenBank/DDBJ databases">
        <title>Sorangium comparison.</title>
        <authorList>
            <person name="Zaburannyi N."/>
            <person name="Bunk B."/>
            <person name="Overmann J."/>
            <person name="Mueller R."/>
        </authorList>
    </citation>
    <scope>NUCLEOTIDE SEQUENCE [LARGE SCALE GENOMIC DNA]</scope>
    <source>
        <strain evidence="2 3">So ce26</strain>
    </source>
</reference>
<dbReference type="EMBL" id="CP012673">
    <property type="protein sequence ID" value="AUX42425.1"/>
    <property type="molecule type" value="Genomic_DNA"/>
</dbReference>
<name>A0A2L0ET14_SORCE</name>
<feature type="region of interest" description="Disordered" evidence="1">
    <location>
        <begin position="28"/>
        <end position="47"/>
    </location>
</feature>
<sequence length="47" mass="5412">MRAQEARWWRDACISCFGQVSRLQIPSGYAAPANSMTRARRDTRPRS</sequence>
<evidence type="ECO:0000313" key="3">
    <source>
        <dbReference type="Proteomes" id="UP000238348"/>
    </source>
</evidence>
<dbReference type="GO" id="GO:0005576">
    <property type="term" value="C:extracellular region"/>
    <property type="evidence" value="ECO:0007669"/>
    <property type="project" value="InterPro"/>
</dbReference>
<dbReference type="InterPro" id="IPR037054">
    <property type="entry name" value="A-glucoronidase_C_sf"/>
</dbReference>
<dbReference type="Gene3D" id="3.90.1330.10">
    <property type="entry name" value="Alpha-glucuronidase, C-terminal domain"/>
    <property type="match status" value="1"/>
</dbReference>
<evidence type="ECO:0000313" key="2">
    <source>
        <dbReference type="EMBL" id="AUX42425.1"/>
    </source>
</evidence>
<dbReference type="Proteomes" id="UP000238348">
    <property type="component" value="Chromosome"/>
</dbReference>
<dbReference type="GO" id="GO:0045493">
    <property type="term" value="P:xylan catabolic process"/>
    <property type="evidence" value="ECO:0007669"/>
    <property type="project" value="InterPro"/>
</dbReference>
<organism evidence="2 3">
    <name type="scientific">Sorangium cellulosum</name>
    <name type="common">Polyangium cellulosum</name>
    <dbReference type="NCBI Taxonomy" id="56"/>
    <lineage>
        <taxon>Bacteria</taxon>
        <taxon>Pseudomonadati</taxon>
        <taxon>Myxococcota</taxon>
        <taxon>Polyangia</taxon>
        <taxon>Polyangiales</taxon>
        <taxon>Polyangiaceae</taxon>
        <taxon>Sorangium</taxon>
    </lineage>
</organism>